<reference evidence="13 14" key="1">
    <citation type="journal article" date="2016" name="Mol. Biol. Evol.">
        <title>Comparative Genomics of Early-Diverging Mushroom-Forming Fungi Provides Insights into the Origins of Lignocellulose Decay Capabilities.</title>
        <authorList>
            <person name="Nagy L.G."/>
            <person name="Riley R."/>
            <person name="Tritt A."/>
            <person name="Adam C."/>
            <person name="Daum C."/>
            <person name="Floudas D."/>
            <person name="Sun H."/>
            <person name="Yadav J.S."/>
            <person name="Pangilinan J."/>
            <person name="Larsson K.H."/>
            <person name="Matsuura K."/>
            <person name="Barry K."/>
            <person name="Labutti K."/>
            <person name="Kuo R."/>
            <person name="Ohm R.A."/>
            <person name="Bhattacharya S.S."/>
            <person name="Shirouzu T."/>
            <person name="Yoshinaga Y."/>
            <person name="Martin F.M."/>
            <person name="Grigoriev I.V."/>
            <person name="Hibbett D.S."/>
        </authorList>
    </citation>
    <scope>NUCLEOTIDE SEQUENCE [LARGE SCALE GENOMIC DNA]</scope>
    <source>
        <strain evidence="13 14">HHB12733</strain>
    </source>
</reference>
<feature type="domain" description="ABC transmembrane type-1" evidence="12">
    <location>
        <begin position="527"/>
        <end position="695"/>
    </location>
</feature>
<feature type="transmembrane region" description="Helical" evidence="10">
    <location>
        <begin position="252"/>
        <end position="273"/>
    </location>
</feature>
<feature type="transmembrane region" description="Helical" evidence="10">
    <location>
        <begin position="544"/>
        <end position="567"/>
    </location>
</feature>
<dbReference type="InterPro" id="IPR003439">
    <property type="entry name" value="ABC_transporter-like_ATP-bd"/>
</dbReference>
<dbReference type="CDD" id="cd18596">
    <property type="entry name" value="ABC_6TM_VMR1_D1_like"/>
    <property type="match status" value="1"/>
</dbReference>
<keyword evidence="4" id="KW-0677">Repeat</keyword>
<dbReference type="PROSITE" id="PS50929">
    <property type="entry name" value="ABC_TM1F"/>
    <property type="match status" value="2"/>
</dbReference>
<dbReference type="InParanoid" id="A0A165IJ53"/>
<evidence type="ECO:0000256" key="10">
    <source>
        <dbReference type="SAM" id="Phobius"/>
    </source>
</evidence>
<dbReference type="Gene3D" id="3.40.50.300">
    <property type="entry name" value="P-loop containing nucleotide triphosphate hydrolases"/>
    <property type="match status" value="2"/>
</dbReference>
<feature type="transmembrane region" description="Helical" evidence="10">
    <location>
        <begin position="151"/>
        <end position="170"/>
    </location>
</feature>
<feature type="transmembrane region" description="Helical" evidence="10">
    <location>
        <begin position="1169"/>
        <end position="1202"/>
    </location>
</feature>
<dbReference type="InterPro" id="IPR003593">
    <property type="entry name" value="AAA+_ATPase"/>
</dbReference>
<evidence type="ECO:0000256" key="2">
    <source>
        <dbReference type="ARBA" id="ARBA00022448"/>
    </source>
</evidence>
<dbReference type="InterPro" id="IPR017871">
    <property type="entry name" value="ABC_transporter-like_CS"/>
</dbReference>
<keyword evidence="5" id="KW-0547">Nucleotide-binding</keyword>
<feature type="domain" description="ABC transmembrane type-1" evidence="12">
    <location>
        <begin position="1044"/>
        <end position="1324"/>
    </location>
</feature>
<keyword evidence="3 10" id="KW-0812">Transmembrane</keyword>
<evidence type="ECO:0000256" key="5">
    <source>
        <dbReference type="ARBA" id="ARBA00022741"/>
    </source>
</evidence>
<evidence type="ECO:0000256" key="1">
    <source>
        <dbReference type="ARBA" id="ARBA00004141"/>
    </source>
</evidence>
<evidence type="ECO:0000259" key="11">
    <source>
        <dbReference type="PROSITE" id="PS50893"/>
    </source>
</evidence>
<evidence type="ECO:0000256" key="3">
    <source>
        <dbReference type="ARBA" id="ARBA00022692"/>
    </source>
</evidence>
<name>A0A165IJ53_9BASI</name>
<dbReference type="GO" id="GO:0005524">
    <property type="term" value="F:ATP binding"/>
    <property type="evidence" value="ECO:0007669"/>
    <property type="project" value="UniProtKB-KW"/>
</dbReference>
<dbReference type="FunFam" id="3.40.50.300:FF:000163">
    <property type="entry name" value="Multidrug resistance-associated protein member 4"/>
    <property type="match status" value="1"/>
</dbReference>
<dbReference type="InterPro" id="IPR011527">
    <property type="entry name" value="ABC1_TM_dom"/>
</dbReference>
<dbReference type="PANTHER" id="PTHR24223:SF356">
    <property type="entry name" value="ATP-BINDING CASSETTE TRANSPORTER ABC4"/>
    <property type="match status" value="1"/>
</dbReference>
<keyword evidence="6" id="KW-0067">ATP-binding</keyword>
<dbReference type="PROSITE" id="PS00211">
    <property type="entry name" value="ABC_TRANSPORTER_1"/>
    <property type="match status" value="2"/>
</dbReference>
<dbReference type="Proteomes" id="UP000076842">
    <property type="component" value="Unassembled WGS sequence"/>
</dbReference>
<feature type="region of interest" description="Disordered" evidence="9">
    <location>
        <begin position="454"/>
        <end position="475"/>
    </location>
</feature>
<evidence type="ECO:0000256" key="4">
    <source>
        <dbReference type="ARBA" id="ARBA00022737"/>
    </source>
</evidence>
<feature type="domain" description="ABC transporter" evidence="11">
    <location>
        <begin position="736"/>
        <end position="992"/>
    </location>
</feature>
<dbReference type="SUPFAM" id="SSF52540">
    <property type="entry name" value="P-loop containing nucleoside triphosphate hydrolases"/>
    <property type="match status" value="2"/>
</dbReference>
<evidence type="ECO:0000313" key="13">
    <source>
        <dbReference type="EMBL" id="KZT60639.1"/>
    </source>
</evidence>
<dbReference type="InterPro" id="IPR027417">
    <property type="entry name" value="P-loop_NTPase"/>
</dbReference>
<evidence type="ECO:0000256" key="7">
    <source>
        <dbReference type="ARBA" id="ARBA00022989"/>
    </source>
</evidence>
<dbReference type="STRING" id="1353952.A0A165IJ53"/>
<comment type="subcellular location">
    <subcellularLocation>
        <location evidence="1">Membrane</location>
        <topology evidence="1">Multi-pass membrane protein</topology>
    </subcellularLocation>
</comment>
<dbReference type="PANTHER" id="PTHR24223">
    <property type="entry name" value="ATP-BINDING CASSETTE SUB-FAMILY C"/>
    <property type="match status" value="1"/>
</dbReference>
<gene>
    <name evidence="13" type="ORF">CALCODRAFT_553556</name>
</gene>
<dbReference type="PROSITE" id="PS50893">
    <property type="entry name" value="ABC_TRANSPORTER_2"/>
    <property type="match status" value="2"/>
</dbReference>
<evidence type="ECO:0000256" key="9">
    <source>
        <dbReference type="SAM" id="MobiDB-lite"/>
    </source>
</evidence>
<keyword evidence="7 10" id="KW-1133">Transmembrane helix</keyword>
<evidence type="ECO:0000256" key="6">
    <source>
        <dbReference type="ARBA" id="ARBA00022840"/>
    </source>
</evidence>
<organism evidence="13 14">
    <name type="scientific">Calocera cornea HHB12733</name>
    <dbReference type="NCBI Taxonomy" id="1353952"/>
    <lineage>
        <taxon>Eukaryota</taxon>
        <taxon>Fungi</taxon>
        <taxon>Dikarya</taxon>
        <taxon>Basidiomycota</taxon>
        <taxon>Agaricomycotina</taxon>
        <taxon>Dacrymycetes</taxon>
        <taxon>Dacrymycetales</taxon>
        <taxon>Dacrymycetaceae</taxon>
        <taxon>Calocera</taxon>
    </lineage>
</organism>
<dbReference type="Gene3D" id="1.20.1560.10">
    <property type="entry name" value="ABC transporter type 1, transmembrane domain"/>
    <property type="match status" value="3"/>
</dbReference>
<protein>
    <submittedName>
        <fullName evidence="13">p-loop containing nucleoside triphosphate hydrolase protein</fullName>
    </submittedName>
</protein>
<keyword evidence="14" id="KW-1185">Reference proteome</keyword>
<keyword evidence="13" id="KW-0378">Hydrolase</keyword>
<evidence type="ECO:0000259" key="12">
    <source>
        <dbReference type="PROSITE" id="PS50929"/>
    </source>
</evidence>
<sequence length="1622" mass="179411">MPRMSSLDALEVVLGRVLASAISDTDACSANSIWHDLRLLPAYASAVSLLLLIWTTTSNRYSVPTPSTEVLERQSVRDRITSFVKAREGWVIYAFNITRVLGAVALVGLTLASVLLSGQGRDEETNEASQIPIGGGQPWGWNWDCTESGLLVGYVYATILSVLAIVLTGPSRTACSLHAACLLFIQFLVFAWRNLLPLTTYINTPADGALPWLIWTRCAFVTLVGLVLPVLVPQVYVPYDPENPAAESAPDQTASILGFLFFSFLSPMVFRAWRLPSLPYDKLPPLPDTDWSVNLRKRAMDKLDPLRRRELGKKDRHLFFGMMDIFWWDFLCMGFFLIGQVSAGFLSPIGINRLLTYIEDRGEGATIRPSVWISFIFLQPMLNCFALNLYNYTSMRMTVQADSILTQLIFDHALRIRLTDEIESSASTSGTSTPTSLGEITDDAVSSANVETEITTLLGPEPPTTEAESAPSSSSTVAVYASASKTELPKNAETIDGGNSASKAMHLSARINGLFGTDIATCINGRDFLVVFLNCPFEAMLSMWFLWAILSWAAVAGMLFLVITLPIPGMVPNLMQSTQAKLMEKKDARVQKVTESVGIIRMIKMFAWEPLVESELVARRADELRYLRLKNILAIVNMEISGVLPVIAMIIAFAFYTLIQKKELDAARVFSSVPVFSMLRGDMITIVSLLTTILESKVSLDRITYFLHSSHLLDRYNQMASEPFARSDLPVDDDIVGFHNATFTWADATIRTPQAGQRDFRLHIDSLIFRKEEVNIIVGPTGCGKTSMLMALLGEMHYEAQSVDSWFNLPRGGGIAYVAQESWVQNDTIKANILFGAAYDEVRYKKGMYSRTIHSDLLYQCALEPDLAMFTAGDETEVGERGLTLSGGQKARVTLARALYSQAKILLLDDIVSALDVHTARWIVKKCLQGDLIEARTVILVTHAVALIAPIAKNIVSLSPHGRILSQGSLNKSLTLDQTLRRQVEESKEEFEDSSTDSADDQMLLADTKTAGTLIAEEEIADGRVKWATSKLFLDSYGGLPFWILLLLGYSVAIGSEVLSTWWLGYWAQAYVDATNAVNVPYYLSCYIAIIVLQESAWFIMQFFYVTGSIRACRIIHDTLCQSILRSTLRWMDSTPVGRIIARFTQDMSEFDGGLTNLVEILVRETVSLVLRLGVILLISPIWGIPSAAIIAVGLLVGQVYIHAQMCIRRLRSNWRSPLFNHLGAAVSGLISIRAYGAEEAFKQELRQRADAYARPSRVFYNLGKWMGTRSDLLRATFVAGLATYLVYARQSIGASTTGFSLANAMEFSYSILMWVRFANNVELASNSLERMRDYLVIDHEPPPVEGGKPPAYWPASGAIRVENLFARYSKDEPLVLKDITFEIKSGERVGIVGRTGSGKSSLALSLLRLIPTEGTVIFDGQPTSDMNLDALRTNLAIIPQEPTLMSGTLRSNLDPFSQHDDGALYHALRATGLITETGASDGTNLTLDSTVLTAGSNFSVGQRQLIALARAILRNTRALILDEATASVDSETDALIQASIRKDLQHATLITIAHRLLTIMDYDRIMVLDGGKLVEFDTPWTLLQNEKGYFRSLVDDSGDRDRLFAVAEKAFGQPEFLTCHL</sequence>
<dbReference type="EMBL" id="KV423929">
    <property type="protein sequence ID" value="KZT60639.1"/>
    <property type="molecule type" value="Genomic_DNA"/>
</dbReference>
<dbReference type="CDD" id="cd03244">
    <property type="entry name" value="ABCC_MRP_domain2"/>
    <property type="match status" value="1"/>
</dbReference>
<dbReference type="OrthoDB" id="6500128at2759"/>
<dbReference type="Pfam" id="PF00664">
    <property type="entry name" value="ABC_membrane"/>
    <property type="match status" value="2"/>
</dbReference>
<feature type="transmembrane region" description="Helical" evidence="10">
    <location>
        <begin position="90"/>
        <end position="116"/>
    </location>
</feature>
<dbReference type="GO" id="GO:0016887">
    <property type="term" value="F:ATP hydrolysis activity"/>
    <property type="evidence" value="ECO:0007669"/>
    <property type="project" value="InterPro"/>
</dbReference>
<dbReference type="InterPro" id="IPR036640">
    <property type="entry name" value="ABC1_TM_sf"/>
</dbReference>
<evidence type="ECO:0000313" key="14">
    <source>
        <dbReference type="Proteomes" id="UP000076842"/>
    </source>
</evidence>
<keyword evidence="2" id="KW-0813">Transport</keyword>
<dbReference type="InterPro" id="IPR050173">
    <property type="entry name" value="ABC_transporter_C-like"/>
</dbReference>
<dbReference type="SUPFAM" id="SSF90123">
    <property type="entry name" value="ABC transporter transmembrane region"/>
    <property type="match status" value="2"/>
</dbReference>
<proteinExistence type="predicted"/>
<feature type="transmembrane region" description="Helical" evidence="10">
    <location>
        <begin position="1040"/>
        <end position="1062"/>
    </location>
</feature>
<feature type="transmembrane region" description="Helical" evidence="10">
    <location>
        <begin position="1082"/>
        <end position="1106"/>
    </location>
</feature>
<dbReference type="Pfam" id="PF00005">
    <property type="entry name" value="ABC_tran"/>
    <property type="match status" value="2"/>
</dbReference>
<keyword evidence="8 10" id="KW-0472">Membrane</keyword>
<feature type="transmembrane region" description="Helical" evidence="10">
    <location>
        <begin position="326"/>
        <end position="351"/>
    </location>
</feature>
<feature type="transmembrane region" description="Helical" evidence="10">
    <location>
        <begin position="632"/>
        <end position="659"/>
    </location>
</feature>
<accession>A0A165IJ53</accession>
<evidence type="ECO:0000256" key="8">
    <source>
        <dbReference type="ARBA" id="ARBA00023136"/>
    </source>
</evidence>
<dbReference type="SMART" id="SM00382">
    <property type="entry name" value="AAA"/>
    <property type="match status" value="2"/>
</dbReference>
<dbReference type="GO" id="GO:0140359">
    <property type="term" value="F:ABC-type transporter activity"/>
    <property type="evidence" value="ECO:0007669"/>
    <property type="project" value="InterPro"/>
</dbReference>
<dbReference type="FunFam" id="1.20.1560.10:FF:000013">
    <property type="entry name" value="ABC transporter C family member 2"/>
    <property type="match status" value="1"/>
</dbReference>
<feature type="transmembrane region" description="Helical" evidence="10">
    <location>
        <begin position="208"/>
        <end position="232"/>
    </location>
</feature>
<feature type="transmembrane region" description="Helical" evidence="10">
    <location>
        <begin position="176"/>
        <end position="196"/>
    </location>
</feature>
<dbReference type="CDD" id="cd03250">
    <property type="entry name" value="ABCC_MRP_domain1"/>
    <property type="match status" value="1"/>
</dbReference>
<dbReference type="CDD" id="cd18604">
    <property type="entry name" value="ABC_6TM_VMR1_D2_like"/>
    <property type="match status" value="1"/>
</dbReference>
<feature type="domain" description="ABC transporter" evidence="11">
    <location>
        <begin position="1360"/>
        <end position="1596"/>
    </location>
</feature>
<dbReference type="GO" id="GO:0016020">
    <property type="term" value="C:membrane"/>
    <property type="evidence" value="ECO:0007669"/>
    <property type="project" value="UniProtKB-SubCell"/>
</dbReference>